<proteinExistence type="predicted"/>
<keyword evidence="4" id="KW-1185">Reference proteome</keyword>
<name>A0ABW7J2J1_9VIBR</name>
<feature type="compositionally biased region" description="Basic and acidic residues" evidence="2">
    <location>
        <begin position="39"/>
        <end position="50"/>
    </location>
</feature>
<evidence type="ECO:0000256" key="1">
    <source>
        <dbReference type="SAM" id="Coils"/>
    </source>
</evidence>
<feature type="compositionally biased region" description="Polar residues" evidence="2">
    <location>
        <begin position="13"/>
        <end position="31"/>
    </location>
</feature>
<feature type="compositionally biased region" description="Low complexity" evidence="2">
    <location>
        <begin position="54"/>
        <end position="68"/>
    </location>
</feature>
<accession>A0ABW7J2J1</accession>
<evidence type="ECO:0000256" key="2">
    <source>
        <dbReference type="SAM" id="MobiDB-lite"/>
    </source>
</evidence>
<reference evidence="3 4" key="1">
    <citation type="submission" date="2024-10" db="EMBL/GenBank/DDBJ databases">
        <authorList>
            <person name="Yibar A."/>
            <person name="Saticioglu I.B."/>
            <person name="Duman M."/>
            <person name="Ajmi N."/>
            <person name="Gurler F."/>
            <person name="Ay H."/>
            <person name="Onuk E."/>
            <person name="Guler S."/>
            <person name="Romalde J.L."/>
        </authorList>
    </citation>
    <scope>NUCLEOTIDE SEQUENCE [LARGE SCALE GENOMIC DNA]</scope>
    <source>
        <strain evidence="3 4">14-MA-B</strain>
    </source>
</reference>
<organism evidence="3 4">
    <name type="scientific">Vibrio rumoiensis</name>
    <dbReference type="NCBI Taxonomy" id="76258"/>
    <lineage>
        <taxon>Bacteria</taxon>
        <taxon>Pseudomonadati</taxon>
        <taxon>Pseudomonadota</taxon>
        <taxon>Gammaproteobacteria</taxon>
        <taxon>Vibrionales</taxon>
        <taxon>Vibrionaceae</taxon>
        <taxon>Vibrio</taxon>
    </lineage>
</organism>
<evidence type="ECO:0000313" key="3">
    <source>
        <dbReference type="EMBL" id="MFH0267339.1"/>
    </source>
</evidence>
<gene>
    <name evidence="3" type="ORF">ACGRQ9_18000</name>
</gene>
<dbReference type="Proteomes" id="UP001607151">
    <property type="component" value="Unassembled WGS sequence"/>
</dbReference>
<dbReference type="EMBL" id="JBIHSN010000004">
    <property type="protein sequence ID" value="MFH0267339.1"/>
    <property type="molecule type" value="Genomic_DNA"/>
</dbReference>
<feature type="coiled-coil region" evidence="1">
    <location>
        <begin position="184"/>
        <end position="218"/>
    </location>
</feature>
<dbReference type="RefSeq" id="WP_394608864.1">
    <property type="nucleotide sequence ID" value="NZ_JBIHSN010000004.1"/>
</dbReference>
<protein>
    <submittedName>
        <fullName evidence="3">Uncharacterized protein</fullName>
    </submittedName>
</protein>
<feature type="compositionally biased region" description="Basic and acidic residues" evidence="2">
    <location>
        <begin position="96"/>
        <end position="129"/>
    </location>
</feature>
<feature type="coiled-coil region" evidence="1">
    <location>
        <begin position="248"/>
        <end position="275"/>
    </location>
</feature>
<feature type="region of interest" description="Disordered" evidence="2">
    <location>
        <begin position="1"/>
        <end position="135"/>
    </location>
</feature>
<keyword evidence="1" id="KW-0175">Coiled coil</keyword>
<sequence>MVKQKLNYKEQSENTNIFDLTNKATKNVTSKNETDLDESSGHEADEHQHEPSTSNSVGESGMSESESVTQTSNDQEHKIEADDESQQQTSDDATTSDEKTQPTKKELKAQAKQRKALEKENKKRQRQESAGEGVSSTKSFALAFTKLILSSSLTIGVCFIGYQYLEARNEKLRIEEMAEMNATIADLSTQNTDLSAAVQKYKEQINAMEMQNKQQNFQMTKSLDDLNIKLQEYVNSSTASLDMIKQIKMQVEEKGEHTEQEIESIKKQLTALEHESKVQGEQLLKQVRLTVNDIKPVATKPRPVPKKPSIQKVTSLDGLQLEAVIKFGSSNIAVFSNQGLGAVQRLEQERIGTFIIQKITDDAVTVKSIVDNETYIITVKG</sequence>
<evidence type="ECO:0000313" key="4">
    <source>
        <dbReference type="Proteomes" id="UP001607151"/>
    </source>
</evidence>
<comment type="caution">
    <text evidence="3">The sequence shown here is derived from an EMBL/GenBank/DDBJ whole genome shotgun (WGS) entry which is preliminary data.</text>
</comment>